<evidence type="ECO:0000313" key="3">
    <source>
        <dbReference type="Proteomes" id="UP001597036"/>
    </source>
</evidence>
<dbReference type="RefSeq" id="WP_377939020.1">
    <property type="nucleotide sequence ID" value="NZ_JBHTHQ010000021.1"/>
</dbReference>
<gene>
    <name evidence="2" type="ORF">ACFQY8_06180</name>
</gene>
<dbReference type="EMBL" id="JBHTHQ010000021">
    <property type="protein sequence ID" value="MFD0705329.1"/>
    <property type="molecule type" value="Genomic_DNA"/>
</dbReference>
<dbReference type="SUPFAM" id="SSF53167">
    <property type="entry name" value="Purine and uridine phosphorylases"/>
    <property type="match status" value="1"/>
</dbReference>
<organism evidence="2 3">
    <name type="scientific">Alloscardovia venturai</name>
    <dbReference type="NCBI Taxonomy" id="1769421"/>
    <lineage>
        <taxon>Bacteria</taxon>
        <taxon>Bacillati</taxon>
        <taxon>Actinomycetota</taxon>
        <taxon>Actinomycetes</taxon>
        <taxon>Bifidobacteriales</taxon>
        <taxon>Bifidobacteriaceae</taxon>
        <taxon>Alloscardovia</taxon>
    </lineage>
</organism>
<dbReference type="CDD" id="cd09008">
    <property type="entry name" value="MTAN"/>
    <property type="match status" value="1"/>
</dbReference>
<dbReference type="PANTHER" id="PTHR46832">
    <property type="entry name" value="5'-METHYLTHIOADENOSINE/S-ADENOSYLHOMOCYSTEINE NUCLEOSIDASE"/>
    <property type="match status" value="1"/>
</dbReference>
<dbReference type="Pfam" id="PF01048">
    <property type="entry name" value="PNP_UDP_1"/>
    <property type="match status" value="1"/>
</dbReference>
<comment type="caution">
    <text evidence="2">The sequence shown here is derived from an EMBL/GenBank/DDBJ whole genome shotgun (WGS) entry which is preliminary data.</text>
</comment>
<dbReference type="InterPro" id="IPR035994">
    <property type="entry name" value="Nucleoside_phosphorylase_sf"/>
</dbReference>
<proteinExistence type="predicted"/>
<reference evidence="3" key="1">
    <citation type="journal article" date="2019" name="Int. J. Syst. Evol. Microbiol.">
        <title>The Global Catalogue of Microorganisms (GCM) 10K type strain sequencing project: providing services to taxonomists for standard genome sequencing and annotation.</title>
        <authorList>
            <consortium name="The Broad Institute Genomics Platform"/>
            <consortium name="The Broad Institute Genome Sequencing Center for Infectious Disease"/>
            <person name="Wu L."/>
            <person name="Ma J."/>
        </authorList>
    </citation>
    <scope>NUCLEOTIDE SEQUENCE [LARGE SCALE GENOMIC DNA]</scope>
    <source>
        <strain evidence="3">CCM 8604</strain>
    </source>
</reference>
<dbReference type="Proteomes" id="UP001597036">
    <property type="component" value="Unassembled WGS sequence"/>
</dbReference>
<evidence type="ECO:0000259" key="1">
    <source>
        <dbReference type="Pfam" id="PF01048"/>
    </source>
</evidence>
<evidence type="ECO:0000313" key="2">
    <source>
        <dbReference type="EMBL" id="MFD0705329.1"/>
    </source>
</evidence>
<dbReference type="InterPro" id="IPR000845">
    <property type="entry name" value="Nucleoside_phosphorylase_d"/>
</dbReference>
<name>A0ABW2Y6W5_9BIFI</name>
<sequence>MTTIAILSALPREIALVQDAYPGTVINEGGLDIMHYHNGDNHVFSAFGGMGTTNIAAAAQALLTVASFTSTTPQALLFTGIAGNLNARLGFGDIVLARSLVYEQTDTAIIAQDPPYMESFSSTEKLLNEAAQILRSRGVSEVASNEVFNDSGSESAARAMYTADGIRSVTPDIDNHSEALNNHRFVIGTVATSNLFSTDAATLTGIISDDNADAEEMEGAAVAHVAAKNGVDVLITRAISNDCGESYEQLDGREDDLNVAARLAAQVTIAVADTLLS</sequence>
<accession>A0ABW2Y6W5</accession>
<dbReference type="Gene3D" id="3.40.50.1580">
    <property type="entry name" value="Nucleoside phosphorylase domain"/>
    <property type="match status" value="1"/>
</dbReference>
<protein>
    <submittedName>
        <fullName evidence="2">5'-methylthioadenosine/S-adenosylhomocysteine nucleosidase</fullName>
    </submittedName>
</protein>
<dbReference type="PANTHER" id="PTHR46832:SF1">
    <property type="entry name" value="5'-METHYLTHIOADENOSINE_S-ADENOSYLHOMOCYSTEINE NUCLEOSIDASE"/>
    <property type="match status" value="1"/>
</dbReference>
<feature type="domain" description="Nucleoside phosphorylase" evidence="1">
    <location>
        <begin position="3"/>
        <end position="270"/>
    </location>
</feature>
<keyword evidence="3" id="KW-1185">Reference proteome</keyword>